<feature type="transmembrane region" description="Helical" evidence="1">
    <location>
        <begin position="249"/>
        <end position="266"/>
    </location>
</feature>
<dbReference type="Proteomes" id="UP001617296">
    <property type="component" value="Unassembled WGS sequence"/>
</dbReference>
<feature type="transmembrane region" description="Helical" evidence="1">
    <location>
        <begin position="483"/>
        <end position="501"/>
    </location>
</feature>
<proteinExistence type="predicted"/>
<dbReference type="PANTHER" id="PTHR23028:SF53">
    <property type="entry name" value="ACYL_TRANSF_3 DOMAIN-CONTAINING PROTEIN"/>
    <property type="match status" value="1"/>
</dbReference>
<feature type="transmembrane region" description="Helical" evidence="1">
    <location>
        <begin position="287"/>
        <end position="309"/>
    </location>
</feature>
<feature type="transmembrane region" description="Helical" evidence="1">
    <location>
        <begin position="360"/>
        <end position="379"/>
    </location>
</feature>
<gene>
    <name evidence="3" type="ORF">ACIOUF_07605</name>
</gene>
<comment type="caution">
    <text evidence="3">The sequence shown here is derived from an EMBL/GenBank/DDBJ whole genome shotgun (WGS) entry which is preliminary data.</text>
</comment>
<keyword evidence="3" id="KW-0808">Transferase</keyword>
<keyword evidence="4" id="KW-1185">Reference proteome</keyword>
<feature type="transmembrane region" description="Helical" evidence="1">
    <location>
        <begin position="521"/>
        <end position="544"/>
    </location>
</feature>
<feature type="transmembrane region" description="Helical" evidence="1">
    <location>
        <begin position="448"/>
        <end position="471"/>
    </location>
</feature>
<protein>
    <submittedName>
        <fullName evidence="3">Acyltransferase family protein</fullName>
        <ecNumber evidence="3">2.3.-.-</ecNumber>
    </submittedName>
</protein>
<dbReference type="EMBL" id="JBIUVY010000007">
    <property type="protein sequence ID" value="MFJ2286213.1"/>
    <property type="molecule type" value="Genomic_DNA"/>
</dbReference>
<organism evidence="3 4">
    <name type="scientific">Pseudomonas iridis</name>
    <dbReference type="NCBI Taxonomy" id="2710587"/>
    <lineage>
        <taxon>Bacteria</taxon>
        <taxon>Pseudomonadati</taxon>
        <taxon>Pseudomonadota</taxon>
        <taxon>Gammaproteobacteria</taxon>
        <taxon>Pseudomonadales</taxon>
        <taxon>Pseudomonadaceae</taxon>
        <taxon>Pseudomonas</taxon>
    </lineage>
</organism>
<dbReference type="RefSeq" id="WP_401230796.1">
    <property type="nucleotide sequence ID" value="NZ_JBIUVY010000007.1"/>
</dbReference>
<feature type="transmembrane region" description="Helical" evidence="1">
    <location>
        <begin position="419"/>
        <end position="442"/>
    </location>
</feature>
<feature type="transmembrane region" description="Helical" evidence="1">
    <location>
        <begin position="329"/>
        <end position="353"/>
    </location>
</feature>
<evidence type="ECO:0000256" key="1">
    <source>
        <dbReference type="SAM" id="Phobius"/>
    </source>
</evidence>
<dbReference type="InterPro" id="IPR002656">
    <property type="entry name" value="Acyl_transf_3_dom"/>
</dbReference>
<sequence length="571" mass="63996">MLIKTAREWSNTVTKHVPFGERSLWALLLSLPIAYLFTSTLAPYFVTLFFNGILVDVEINATGKKNDSSLGAEVWMEKPVSIGKIPSGWESRGDRLVSYIPPYGPLKLSIPSNSQGITFIKQNRSGSVKITYGPSKTTIDLYSPTETPTKLTGYELLTGSSLAFKALTPSIFIIILIAAFIPILTVLRRDSALAIIIDRPAESKNTRYEPRLDHLRFIAASMVIFYHCFTDNFGLGHSTYNPLLGLVEQGHMGVGLFMVLSGYLLTKIASGKELNYFDFIKNRVIRIYPLYIFCVLIMLCGWSSEYSFTQALSMFFPFVNALQGVQLPMFAHLWTIAVEFQFYLIFPFLVLFLDRSGSRFIIGMLVLTIFFKYLMWFKIGSVTNVAYMTLLGRIDQFLIGMAAAYLAKKYISKNQISTTWLVAAIAVSASIISIFCGHKGLIGMNQSWLMAFWPSIEAVMWAILIVSYSHARIRIPEALDVSLARLGQLSFSMYCMHYVVIPFTNSHFVDLGAARGGVADILMQTAFLTVPAIIIFSMLTYGVIEKPFFSLRSKYATGLKVEKVRHSESVS</sequence>
<feature type="transmembrane region" description="Helical" evidence="1">
    <location>
        <begin position="217"/>
        <end position="237"/>
    </location>
</feature>
<feature type="transmembrane region" description="Helical" evidence="1">
    <location>
        <begin position="24"/>
        <end position="46"/>
    </location>
</feature>
<keyword evidence="3" id="KW-0012">Acyltransferase</keyword>
<feature type="domain" description="Acyltransferase 3" evidence="2">
    <location>
        <begin position="211"/>
        <end position="538"/>
    </location>
</feature>
<keyword evidence="1" id="KW-0472">Membrane</keyword>
<dbReference type="GO" id="GO:0016746">
    <property type="term" value="F:acyltransferase activity"/>
    <property type="evidence" value="ECO:0007669"/>
    <property type="project" value="UniProtKB-KW"/>
</dbReference>
<feature type="transmembrane region" description="Helical" evidence="1">
    <location>
        <begin position="385"/>
        <end position="407"/>
    </location>
</feature>
<keyword evidence="1" id="KW-1133">Transmembrane helix</keyword>
<evidence type="ECO:0000313" key="4">
    <source>
        <dbReference type="Proteomes" id="UP001617296"/>
    </source>
</evidence>
<name>A0ABW8DHT5_9PSED</name>
<dbReference type="InterPro" id="IPR050879">
    <property type="entry name" value="Acyltransferase_3"/>
</dbReference>
<accession>A0ABW8DHT5</accession>
<keyword evidence="1" id="KW-0812">Transmembrane</keyword>
<evidence type="ECO:0000313" key="3">
    <source>
        <dbReference type="EMBL" id="MFJ2286213.1"/>
    </source>
</evidence>
<reference evidence="3 4" key="1">
    <citation type="submission" date="2024-10" db="EMBL/GenBank/DDBJ databases">
        <title>The Natural Products Discovery Center: Release of the First 8490 Sequenced Strains for Exploring Actinobacteria Biosynthetic Diversity.</title>
        <authorList>
            <person name="Kalkreuter E."/>
            <person name="Kautsar S.A."/>
            <person name="Yang D."/>
            <person name="Bader C.D."/>
            <person name="Teijaro C.N."/>
            <person name="Fluegel L."/>
            <person name="Davis C.M."/>
            <person name="Simpson J.R."/>
            <person name="Lauterbach L."/>
            <person name="Steele A.D."/>
            <person name="Gui C."/>
            <person name="Meng S."/>
            <person name="Li G."/>
            <person name="Viehrig K."/>
            <person name="Ye F."/>
            <person name="Su P."/>
            <person name="Kiefer A.F."/>
            <person name="Nichols A."/>
            <person name="Cepeda A.J."/>
            <person name="Yan W."/>
            <person name="Fan B."/>
            <person name="Jiang Y."/>
            <person name="Adhikari A."/>
            <person name="Zheng C.-J."/>
            <person name="Schuster L."/>
            <person name="Cowan T.M."/>
            <person name="Smanski M.J."/>
            <person name="Chevrette M.G."/>
            <person name="De Carvalho L.P.S."/>
            <person name="Shen B."/>
        </authorList>
    </citation>
    <scope>NUCLEOTIDE SEQUENCE [LARGE SCALE GENOMIC DNA]</scope>
    <source>
        <strain evidence="3 4">NPDC087689</strain>
    </source>
</reference>
<dbReference type="PANTHER" id="PTHR23028">
    <property type="entry name" value="ACETYLTRANSFERASE"/>
    <property type="match status" value="1"/>
</dbReference>
<evidence type="ECO:0000259" key="2">
    <source>
        <dbReference type="Pfam" id="PF01757"/>
    </source>
</evidence>
<feature type="transmembrane region" description="Helical" evidence="1">
    <location>
        <begin position="166"/>
        <end position="187"/>
    </location>
</feature>
<dbReference type="EC" id="2.3.-.-" evidence="3"/>
<dbReference type="Pfam" id="PF01757">
    <property type="entry name" value="Acyl_transf_3"/>
    <property type="match status" value="1"/>
</dbReference>